<dbReference type="Proteomes" id="UP001044222">
    <property type="component" value="Unassembled WGS sequence"/>
</dbReference>
<gene>
    <name evidence="1" type="ORF">ANANG_G00044600</name>
</gene>
<keyword evidence="2" id="KW-1185">Reference proteome</keyword>
<proteinExistence type="predicted"/>
<dbReference type="AlphaFoldDB" id="A0A9D3MTQ0"/>
<reference evidence="1" key="1">
    <citation type="submission" date="2021-01" db="EMBL/GenBank/DDBJ databases">
        <title>A chromosome-scale assembly of European eel, Anguilla anguilla.</title>
        <authorList>
            <person name="Henkel C."/>
            <person name="Jong-Raadsen S.A."/>
            <person name="Dufour S."/>
            <person name="Weltzien F.-A."/>
            <person name="Palstra A.P."/>
            <person name="Pelster B."/>
            <person name="Spaink H.P."/>
            <person name="Van Den Thillart G.E."/>
            <person name="Jansen H."/>
            <person name="Zahm M."/>
            <person name="Klopp C."/>
            <person name="Cedric C."/>
            <person name="Louis A."/>
            <person name="Berthelot C."/>
            <person name="Parey E."/>
            <person name="Roest Crollius H."/>
            <person name="Montfort J."/>
            <person name="Robinson-Rechavi M."/>
            <person name="Bucao C."/>
            <person name="Bouchez O."/>
            <person name="Gislard M."/>
            <person name="Lluch J."/>
            <person name="Milhes M."/>
            <person name="Lampietro C."/>
            <person name="Lopez Roques C."/>
            <person name="Donnadieu C."/>
            <person name="Braasch I."/>
            <person name="Desvignes T."/>
            <person name="Postlethwait J."/>
            <person name="Bobe J."/>
            <person name="Guiguen Y."/>
            <person name="Dirks R."/>
        </authorList>
    </citation>
    <scope>NUCLEOTIDE SEQUENCE</scope>
    <source>
        <strain evidence="1">Tag_6206</strain>
        <tissue evidence="1">Liver</tissue>
    </source>
</reference>
<accession>A0A9D3MTQ0</accession>
<comment type="caution">
    <text evidence="1">The sequence shown here is derived from an EMBL/GenBank/DDBJ whole genome shotgun (WGS) entry which is preliminary data.</text>
</comment>
<protein>
    <submittedName>
        <fullName evidence="1">Uncharacterized protein</fullName>
    </submittedName>
</protein>
<dbReference type="EMBL" id="JAFIRN010000002">
    <property type="protein sequence ID" value="KAG5855034.1"/>
    <property type="molecule type" value="Genomic_DNA"/>
</dbReference>
<organism evidence="1 2">
    <name type="scientific">Anguilla anguilla</name>
    <name type="common">European freshwater eel</name>
    <name type="synonym">Muraena anguilla</name>
    <dbReference type="NCBI Taxonomy" id="7936"/>
    <lineage>
        <taxon>Eukaryota</taxon>
        <taxon>Metazoa</taxon>
        <taxon>Chordata</taxon>
        <taxon>Craniata</taxon>
        <taxon>Vertebrata</taxon>
        <taxon>Euteleostomi</taxon>
        <taxon>Actinopterygii</taxon>
        <taxon>Neopterygii</taxon>
        <taxon>Teleostei</taxon>
        <taxon>Anguilliformes</taxon>
        <taxon>Anguillidae</taxon>
        <taxon>Anguilla</taxon>
    </lineage>
</organism>
<evidence type="ECO:0000313" key="1">
    <source>
        <dbReference type="EMBL" id="KAG5855034.1"/>
    </source>
</evidence>
<evidence type="ECO:0000313" key="2">
    <source>
        <dbReference type="Proteomes" id="UP001044222"/>
    </source>
</evidence>
<sequence length="129" mass="14037">MEDGGSVIDFLVKENGSEISEAEGAVNSASWKWKVQKSLVQHHSQVQWVVAAGPKEDVLGRQQYSSLPHGCGCAGWRPPGCPECGRVIPACPAAGHSCPLCSIVQQHFVTARDRRTYQGTDTYRGSQKR</sequence>
<name>A0A9D3MTQ0_ANGAN</name>